<evidence type="ECO:0000313" key="2">
    <source>
        <dbReference type="EMBL" id="KFD50596.1"/>
    </source>
</evidence>
<feature type="region of interest" description="Disordered" evidence="1">
    <location>
        <begin position="69"/>
        <end position="98"/>
    </location>
</feature>
<organism evidence="2 4">
    <name type="scientific">Trichuris suis</name>
    <name type="common">pig whipworm</name>
    <dbReference type="NCBI Taxonomy" id="68888"/>
    <lineage>
        <taxon>Eukaryota</taxon>
        <taxon>Metazoa</taxon>
        <taxon>Ecdysozoa</taxon>
        <taxon>Nematoda</taxon>
        <taxon>Enoplea</taxon>
        <taxon>Dorylaimia</taxon>
        <taxon>Trichinellida</taxon>
        <taxon>Trichuridae</taxon>
        <taxon>Trichuris</taxon>
    </lineage>
</organism>
<evidence type="ECO:0000256" key="1">
    <source>
        <dbReference type="SAM" id="MobiDB-lite"/>
    </source>
</evidence>
<evidence type="ECO:0000313" key="4">
    <source>
        <dbReference type="Proteomes" id="UP000030764"/>
    </source>
</evidence>
<keyword evidence="4" id="KW-1185">Reference proteome</keyword>
<dbReference type="EMBL" id="KL367512">
    <property type="protein sequence ID" value="KFD67689.1"/>
    <property type="molecule type" value="Genomic_DNA"/>
</dbReference>
<protein>
    <submittedName>
        <fullName evidence="2">Uncharacterized protein</fullName>
    </submittedName>
</protein>
<dbReference type="AlphaFoldDB" id="A0A085M050"/>
<feature type="region of interest" description="Disordered" evidence="1">
    <location>
        <begin position="1"/>
        <end position="31"/>
    </location>
</feature>
<dbReference type="EMBL" id="KL363251">
    <property type="protein sequence ID" value="KFD50596.1"/>
    <property type="molecule type" value="Genomic_DNA"/>
</dbReference>
<accession>A0A085M050</accession>
<dbReference type="Proteomes" id="UP000030764">
    <property type="component" value="Unassembled WGS sequence"/>
</dbReference>
<sequence length="132" mass="15097">MQIAASEPRRRQRDSRSAVAGSSDRDDNDDKTSMSLLVAMRYLALLGNCVLNNEGMEVDLHASTLFMPKRRSPRRMKTMDQPNVGFRECRPGRSTTKKTQSFDSCLELNWVVASIASPFVDTDRRWQDRLSR</sequence>
<gene>
    <name evidence="2" type="ORF">M513_08545</name>
    <name evidence="3" type="ORF">M514_08545</name>
</gene>
<proteinExistence type="predicted"/>
<evidence type="ECO:0000313" key="3">
    <source>
        <dbReference type="EMBL" id="KFD67689.1"/>
    </source>
</evidence>
<name>A0A085M050_9BILA</name>
<reference evidence="2 4" key="1">
    <citation type="journal article" date="2014" name="Nat. Genet.">
        <title>Genome and transcriptome of the porcine whipworm Trichuris suis.</title>
        <authorList>
            <person name="Jex A.R."/>
            <person name="Nejsum P."/>
            <person name="Schwarz E.M."/>
            <person name="Hu L."/>
            <person name="Young N.D."/>
            <person name="Hall R.S."/>
            <person name="Korhonen P.K."/>
            <person name="Liao S."/>
            <person name="Thamsborg S."/>
            <person name="Xia J."/>
            <person name="Xu P."/>
            <person name="Wang S."/>
            <person name="Scheerlinck J.P."/>
            <person name="Hofmann A."/>
            <person name="Sternberg P.W."/>
            <person name="Wang J."/>
            <person name="Gasser R.B."/>
        </authorList>
    </citation>
    <scope>NUCLEOTIDE SEQUENCE [LARGE SCALE GENOMIC DNA]</scope>
    <source>
        <strain evidence="3">DCEP-RM93F</strain>
        <strain evidence="2">DCEP-RM93M</strain>
    </source>
</reference>
<dbReference type="Proteomes" id="UP000030758">
    <property type="component" value="Unassembled WGS sequence"/>
</dbReference>